<proteinExistence type="predicted"/>
<evidence type="ECO:0000256" key="1">
    <source>
        <dbReference type="SAM" id="Phobius"/>
    </source>
</evidence>
<organism evidence="3 4">
    <name type="scientific">Cupriavidus pampae</name>
    <dbReference type="NCBI Taxonomy" id="659251"/>
    <lineage>
        <taxon>Bacteria</taxon>
        <taxon>Pseudomonadati</taxon>
        <taxon>Pseudomonadota</taxon>
        <taxon>Betaproteobacteria</taxon>
        <taxon>Burkholderiales</taxon>
        <taxon>Burkholderiaceae</taxon>
        <taxon>Cupriavidus</taxon>
    </lineage>
</organism>
<reference evidence="3 4" key="1">
    <citation type="submission" date="2021-08" db="EMBL/GenBank/DDBJ databases">
        <authorList>
            <person name="Peeters C."/>
        </authorList>
    </citation>
    <scope>NUCLEOTIDE SEQUENCE [LARGE SCALE GENOMIC DNA]</scope>
    <source>
        <strain evidence="3 4">LMG 32289</strain>
    </source>
</reference>
<dbReference type="SUPFAM" id="SSF54523">
    <property type="entry name" value="Pili subunits"/>
    <property type="match status" value="1"/>
</dbReference>
<keyword evidence="1" id="KW-0812">Transmembrane</keyword>
<dbReference type="InterPro" id="IPR045584">
    <property type="entry name" value="Pilin-like"/>
</dbReference>
<evidence type="ECO:0000259" key="2">
    <source>
        <dbReference type="Pfam" id="PF08805"/>
    </source>
</evidence>
<dbReference type="Gene3D" id="3.30.1690.10">
    <property type="entry name" value="TcpA-like pilin"/>
    <property type="match status" value="1"/>
</dbReference>
<name>A0ABN7ZF51_9BURK</name>
<protein>
    <recommendedName>
        <fullName evidence="2">Type 4 secretion system PilS N-terminal domain-containing protein</fullName>
    </recommendedName>
</protein>
<dbReference type="Pfam" id="PF08805">
    <property type="entry name" value="PilS"/>
    <property type="match status" value="1"/>
</dbReference>
<evidence type="ECO:0000313" key="3">
    <source>
        <dbReference type="EMBL" id="CAG9184309.1"/>
    </source>
</evidence>
<keyword evidence="1" id="KW-1133">Transmembrane helix</keyword>
<comment type="caution">
    <text evidence="3">The sequence shown here is derived from an EMBL/GenBank/DDBJ whole genome shotgun (WGS) entry which is preliminary data.</text>
</comment>
<dbReference type="EMBL" id="CAJZAG010000012">
    <property type="protein sequence ID" value="CAG9184309.1"/>
    <property type="molecule type" value="Genomic_DNA"/>
</dbReference>
<accession>A0ABN7ZF51</accession>
<feature type="domain" description="Type 4 secretion system PilS N-terminal" evidence="2">
    <location>
        <begin position="46"/>
        <end position="174"/>
    </location>
</feature>
<dbReference type="InterPro" id="IPR014911">
    <property type="entry name" value="PilS_N"/>
</dbReference>
<dbReference type="Proteomes" id="UP000706525">
    <property type="component" value="Unassembled WGS sequence"/>
</dbReference>
<gene>
    <name evidence="3" type="ORF">LMG32289_05582</name>
</gene>
<keyword evidence="4" id="KW-1185">Reference proteome</keyword>
<evidence type="ECO:0000313" key="4">
    <source>
        <dbReference type="Proteomes" id="UP000706525"/>
    </source>
</evidence>
<sequence>MSKTTLLRKQKGMTMIEMGLVIIIGVVLTVIGLRWYQSTRNDTRLQSEVSEMTRTMAKITDAYQAAPDFTGLTTAVAIGNNVFPTDKVNGARTAVLNNYNGAVTVAPATLVNANDSAALTAGAYDRDACAQLPNKLAGVMRRIDVNGTTVKPDGGAVDPSLVSNACLANANQLTYYGSKS</sequence>
<feature type="transmembrane region" description="Helical" evidence="1">
    <location>
        <begin position="12"/>
        <end position="36"/>
    </location>
</feature>
<keyword evidence="1" id="KW-0472">Membrane</keyword>